<dbReference type="GO" id="GO:0005737">
    <property type="term" value="C:cytoplasm"/>
    <property type="evidence" value="ECO:0007669"/>
    <property type="project" value="UniProtKB-SubCell"/>
</dbReference>
<dbReference type="SMART" id="SM01070">
    <property type="entry name" value="CDC37_M"/>
    <property type="match status" value="1"/>
</dbReference>
<dbReference type="Gene3D" id="1.20.58.610">
    <property type="entry name" value="Cdc37, Hsp90 binding domain"/>
    <property type="match status" value="1"/>
</dbReference>
<keyword evidence="4" id="KW-0963">Cytoplasm</keyword>
<dbReference type="GO" id="GO:0006457">
    <property type="term" value="P:protein folding"/>
    <property type="evidence" value="ECO:0007669"/>
    <property type="project" value="TreeGrafter"/>
</dbReference>
<dbReference type="InterPro" id="IPR013855">
    <property type="entry name" value="Cdc37_N_dom"/>
</dbReference>
<dbReference type="SMART" id="SM01069">
    <property type="entry name" value="CDC37_C"/>
    <property type="match status" value="1"/>
</dbReference>
<dbReference type="STRING" id="64791.A0A151WNP2"/>
<accession>A0A151WNP2</accession>
<feature type="domain" description="Cdc37 Hsp90 binding" evidence="10">
    <location>
        <begin position="195"/>
        <end position="350"/>
    </location>
</feature>
<dbReference type="Proteomes" id="UP000075809">
    <property type="component" value="Unassembled WGS sequence"/>
</dbReference>
<evidence type="ECO:0000256" key="2">
    <source>
        <dbReference type="ARBA" id="ARBA00006222"/>
    </source>
</evidence>
<dbReference type="InterPro" id="IPR013873">
    <property type="entry name" value="Cdc37_C"/>
</dbReference>
<proteinExistence type="inferred from homology"/>
<feature type="region of interest" description="Disordered" evidence="8">
    <location>
        <begin position="410"/>
        <end position="440"/>
    </location>
</feature>
<keyword evidence="5" id="KW-0143">Chaperone</keyword>
<evidence type="ECO:0000313" key="13">
    <source>
        <dbReference type="Proteomes" id="UP000075809"/>
    </source>
</evidence>
<organism evidence="12 13">
    <name type="scientific">Mycetomoellerius zeteki</name>
    <dbReference type="NCBI Taxonomy" id="64791"/>
    <lineage>
        <taxon>Eukaryota</taxon>
        <taxon>Metazoa</taxon>
        <taxon>Ecdysozoa</taxon>
        <taxon>Arthropoda</taxon>
        <taxon>Hexapoda</taxon>
        <taxon>Insecta</taxon>
        <taxon>Pterygota</taxon>
        <taxon>Neoptera</taxon>
        <taxon>Endopterygota</taxon>
        <taxon>Hymenoptera</taxon>
        <taxon>Apocrita</taxon>
        <taxon>Aculeata</taxon>
        <taxon>Formicoidea</taxon>
        <taxon>Formicidae</taxon>
        <taxon>Myrmicinae</taxon>
        <taxon>Mycetomoellerius</taxon>
    </lineage>
</organism>
<dbReference type="PANTHER" id="PTHR12800">
    <property type="entry name" value="CDC37-RELATED"/>
    <property type="match status" value="1"/>
</dbReference>
<dbReference type="InterPro" id="IPR004918">
    <property type="entry name" value="Cdc37"/>
</dbReference>
<feature type="region of interest" description="Disordered" evidence="8">
    <location>
        <begin position="31"/>
        <end position="91"/>
    </location>
</feature>
<dbReference type="Pfam" id="PF08564">
    <property type="entry name" value="CDC37_C"/>
    <property type="match status" value="1"/>
</dbReference>
<evidence type="ECO:0000256" key="7">
    <source>
        <dbReference type="SAM" id="Coils"/>
    </source>
</evidence>
<evidence type="ECO:0000259" key="11">
    <source>
        <dbReference type="SMART" id="SM01071"/>
    </source>
</evidence>
<evidence type="ECO:0000256" key="4">
    <source>
        <dbReference type="ARBA" id="ARBA00022490"/>
    </source>
</evidence>
<feature type="compositionally biased region" description="Basic and acidic residues" evidence="8">
    <location>
        <begin position="414"/>
        <end position="424"/>
    </location>
</feature>
<evidence type="ECO:0000256" key="5">
    <source>
        <dbReference type="ARBA" id="ARBA00023186"/>
    </source>
</evidence>
<reference evidence="12 13" key="1">
    <citation type="submission" date="2015-09" db="EMBL/GenBank/DDBJ databases">
        <title>Trachymyrmex zeteki WGS genome.</title>
        <authorList>
            <person name="Nygaard S."/>
            <person name="Hu H."/>
            <person name="Boomsma J."/>
            <person name="Zhang G."/>
        </authorList>
    </citation>
    <scope>NUCLEOTIDE SEQUENCE [LARGE SCALE GENOMIC DNA]</scope>
    <source>
        <strain evidence="12">Tzet28-1</strain>
        <tissue evidence="12">Whole body</tissue>
    </source>
</reference>
<dbReference type="Pfam" id="PF08565">
    <property type="entry name" value="CDC37_M"/>
    <property type="match status" value="1"/>
</dbReference>
<sequence>MSAGCTSDQRYPATNRVKGIVYPKLTNFLHKSDSLTAGSSERYNGGLQQMEEYRSKNDISLEDVTQDQVSPAARDSISDDEDDTHPNIDTPSLFRWRHQARVERMEERKREQEEHDKKKIETLQKLKDTKEKLTKLENEHNDSADLTTLKKVLQDLEHEQEKIKEEEKEMEKKERLTPWNVDTIGQDGFTKTVINKKAARRDDDASLSDEEKEIRMKQFVKDNEKKLKEFGMLRKYDDSKKYLQDHLYLVCENTANYLVIWCINLEMEEKHNLMEHVAHQCICMQYILELSKQLDVDPRACVGSFFSRIQIAEVEYKNSFEDELRAFKDRIRKRAAEKVADAVREAEEEERKARLGPGGLDPVEVFESLPEVLQKCFEVQDIPLLQQTIATMPEEEATYHMKRCVDSGLWVPDAKNKEKEKENKEEEEQPIVEGKTPDPE</sequence>
<name>A0A151WNP2_9HYME</name>
<evidence type="ECO:0000259" key="10">
    <source>
        <dbReference type="SMART" id="SM01070"/>
    </source>
</evidence>
<dbReference type="FunFam" id="1.20.58.610:FF:000001">
    <property type="entry name" value="Hsp90 co-chaperone Cdc37-like 1"/>
    <property type="match status" value="1"/>
</dbReference>
<protein>
    <recommendedName>
        <fullName evidence="3">Hsp90 co-chaperone Cdc37</fullName>
    </recommendedName>
    <alternativeName>
        <fullName evidence="6">Hsp90 chaperone protein kinase-targeting subunit</fullName>
    </alternativeName>
</protein>
<evidence type="ECO:0000259" key="9">
    <source>
        <dbReference type="SMART" id="SM01069"/>
    </source>
</evidence>
<dbReference type="PANTHER" id="PTHR12800:SF4">
    <property type="entry name" value="HSP90 CO-CHAPERONE CDC37"/>
    <property type="match status" value="1"/>
</dbReference>
<feature type="coiled-coil region" evidence="7">
    <location>
        <begin position="95"/>
        <end position="176"/>
    </location>
</feature>
<dbReference type="Gene3D" id="6.10.140.250">
    <property type="match status" value="1"/>
</dbReference>
<dbReference type="GO" id="GO:0019901">
    <property type="term" value="F:protein kinase binding"/>
    <property type="evidence" value="ECO:0007669"/>
    <property type="project" value="InterPro"/>
</dbReference>
<evidence type="ECO:0000256" key="6">
    <source>
        <dbReference type="ARBA" id="ARBA00031396"/>
    </source>
</evidence>
<dbReference type="InterPro" id="IPR038189">
    <property type="entry name" value="Cdc37_Hsp90-bd_sf"/>
</dbReference>
<dbReference type="GO" id="GO:0050821">
    <property type="term" value="P:protein stabilization"/>
    <property type="evidence" value="ECO:0007669"/>
    <property type="project" value="TreeGrafter"/>
</dbReference>
<dbReference type="EMBL" id="KQ982907">
    <property type="protein sequence ID" value="KYQ49463.1"/>
    <property type="molecule type" value="Genomic_DNA"/>
</dbReference>
<evidence type="ECO:0000256" key="3">
    <source>
        <dbReference type="ARBA" id="ARBA00020496"/>
    </source>
</evidence>
<dbReference type="GO" id="GO:0031072">
    <property type="term" value="F:heat shock protein binding"/>
    <property type="evidence" value="ECO:0007669"/>
    <property type="project" value="TreeGrafter"/>
</dbReference>
<evidence type="ECO:0000313" key="12">
    <source>
        <dbReference type="EMBL" id="KYQ49463.1"/>
    </source>
</evidence>
<feature type="domain" description="Cdc37 C-terminal" evidence="9">
    <location>
        <begin position="354"/>
        <end position="439"/>
    </location>
</feature>
<keyword evidence="7" id="KW-0175">Coiled coil</keyword>
<dbReference type="GO" id="GO:0051082">
    <property type="term" value="F:unfolded protein binding"/>
    <property type="evidence" value="ECO:0007669"/>
    <property type="project" value="TreeGrafter"/>
</dbReference>
<evidence type="ECO:0000256" key="8">
    <source>
        <dbReference type="SAM" id="MobiDB-lite"/>
    </source>
</evidence>
<comment type="subcellular location">
    <subcellularLocation>
        <location evidence="1">Cytoplasm</location>
    </subcellularLocation>
</comment>
<dbReference type="InterPro" id="IPR013874">
    <property type="entry name" value="Cdc37_Hsp90-bd"/>
</dbReference>
<keyword evidence="13" id="KW-1185">Reference proteome</keyword>
<dbReference type="AlphaFoldDB" id="A0A151WNP2"/>
<dbReference type="SUPFAM" id="SSF101391">
    <property type="entry name" value="Hsp90 co-chaperone CDC37"/>
    <property type="match status" value="1"/>
</dbReference>
<evidence type="ECO:0000256" key="1">
    <source>
        <dbReference type="ARBA" id="ARBA00004496"/>
    </source>
</evidence>
<gene>
    <name evidence="12" type="ORF">ALC60_11569</name>
</gene>
<dbReference type="SMART" id="SM01071">
    <property type="entry name" value="CDC37_N"/>
    <property type="match status" value="1"/>
</dbReference>
<feature type="domain" description="Cdc37 N-terminal" evidence="11">
    <location>
        <begin position="77"/>
        <end position="192"/>
    </location>
</feature>
<comment type="similarity">
    <text evidence="2">Belongs to the CDC37 family.</text>
</comment>
<dbReference type="GO" id="GO:0051087">
    <property type="term" value="F:protein-folding chaperone binding"/>
    <property type="evidence" value="ECO:0007669"/>
    <property type="project" value="TreeGrafter"/>
</dbReference>